<feature type="domain" description="Dienelactone hydrolase" evidence="1">
    <location>
        <begin position="15"/>
        <end position="219"/>
    </location>
</feature>
<reference evidence="2 3" key="1">
    <citation type="journal article" date="2014" name="Int. J. Syst. Evol. Microbiol.">
        <title>Complete genome sequence of Corynebacterium casei LMG S-19264T (=DSM 44701T), isolated from a smear-ripened cheese.</title>
        <authorList>
            <consortium name="US DOE Joint Genome Institute (JGI-PGF)"/>
            <person name="Walter F."/>
            <person name="Albersmeier A."/>
            <person name="Kalinowski J."/>
            <person name="Ruckert C."/>
        </authorList>
    </citation>
    <scope>NUCLEOTIDE SEQUENCE [LARGE SCALE GENOMIC DNA]</scope>
    <source>
        <strain evidence="2 3">CGMCC 1.7286</strain>
    </source>
</reference>
<dbReference type="PANTHER" id="PTHR46623:SF6">
    <property type="entry name" value="ALPHA_BETA-HYDROLASES SUPERFAMILY PROTEIN"/>
    <property type="match status" value="1"/>
</dbReference>
<dbReference type="InterPro" id="IPR002925">
    <property type="entry name" value="Dienelactn_hydro"/>
</dbReference>
<evidence type="ECO:0000313" key="2">
    <source>
        <dbReference type="EMBL" id="GGO79387.1"/>
    </source>
</evidence>
<dbReference type="InterPro" id="IPR029058">
    <property type="entry name" value="AB_hydrolase_fold"/>
</dbReference>
<organism evidence="2 3">
    <name type="scientific">Marinobacterium nitratireducens</name>
    <dbReference type="NCBI Taxonomy" id="518897"/>
    <lineage>
        <taxon>Bacteria</taxon>
        <taxon>Pseudomonadati</taxon>
        <taxon>Pseudomonadota</taxon>
        <taxon>Gammaproteobacteria</taxon>
        <taxon>Oceanospirillales</taxon>
        <taxon>Oceanospirillaceae</taxon>
        <taxon>Marinobacterium</taxon>
    </lineage>
</organism>
<dbReference type="InterPro" id="IPR051049">
    <property type="entry name" value="Dienelactone_hydrolase-like"/>
</dbReference>
<dbReference type="SUPFAM" id="SSF53474">
    <property type="entry name" value="alpha/beta-Hydrolases"/>
    <property type="match status" value="1"/>
</dbReference>
<sequence>MENNVRLSAADGHEFGAYRADPSAEVRGAVVVLQEIFGVNPYIRGVCDRLAAQGYVAIAPALFDRQVRDFETGYTPEDVEKARGVMLELDWSAVLLDIEAAAVAVQDAGPVAVIGFCMGGSLAFLGATRLDRFSAAVCYYGRRIVEFADETPRVPTLMHFGEQDATIPLSDVEQVRQQRSDCEIHLYPAGHGFDCDQRGAYEPESARLAWQRTLDWLDSAFVAAAV</sequence>
<accession>A0A917ZCW7</accession>
<dbReference type="GO" id="GO:0016787">
    <property type="term" value="F:hydrolase activity"/>
    <property type="evidence" value="ECO:0007669"/>
    <property type="project" value="InterPro"/>
</dbReference>
<protein>
    <submittedName>
        <fullName evidence="2">Carboxymethylenebutenolidase</fullName>
    </submittedName>
</protein>
<gene>
    <name evidence="2" type="ORF">GCM10011348_13530</name>
</gene>
<dbReference type="Pfam" id="PF01738">
    <property type="entry name" value="DLH"/>
    <property type="match status" value="1"/>
</dbReference>
<dbReference type="Proteomes" id="UP000599578">
    <property type="component" value="Unassembled WGS sequence"/>
</dbReference>
<comment type="caution">
    <text evidence="2">The sequence shown here is derived from an EMBL/GenBank/DDBJ whole genome shotgun (WGS) entry which is preliminary data.</text>
</comment>
<dbReference type="PANTHER" id="PTHR46623">
    <property type="entry name" value="CARBOXYMETHYLENEBUTENOLIDASE-RELATED"/>
    <property type="match status" value="1"/>
</dbReference>
<name>A0A917ZCW7_9GAMM</name>
<dbReference type="RefSeq" id="WP_188859743.1">
    <property type="nucleotide sequence ID" value="NZ_BMLT01000003.1"/>
</dbReference>
<evidence type="ECO:0000259" key="1">
    <source>
        <dbReference type="Pfam" id="PF01738"/>
    </source>
</evidence>
<keyword evidence="3" id="KW-1185">Reference proteome</keyword>
<dbReference type="EMBL" id="BMLT01000003">
    <property type="protein sequence ID" value="GGO79387.1"/>
    <property type="molecule type" value="Genomic_DNA"/>
</dbReference>
<dbReference type="Gene3D" id="3.40.50.1820">
    <property type="entry name" value="alpha/beta hydrolase"/>
    <property type="match status" value="1"/>
</dbReference>
<evidence type="ECO:0000313" key="3">
    <source>
        <dbReference type="Proteomes" id="UP000599578"/>
    </source>
</evidence>
<dbReference type="AlphaFoldDB" id="A0A917ZCW7"/>
<proteinExistence type="predicted"/>